<protein>
    <recommendedName>
        <fullName evidence="4">Coiled-coil domain-containing protein 12</fullName>
    </recommendedName>
</protein>
<accession>A0A8T0GEQ5</accession>
<evidence type="ECO:0000313" key="2">
    <source>
        <dbReference type="EMBL" id="KAG0557886.1"/>
    </source>
</evidence>
<dbReference type="PANTHER" id="PTHR31551">
    <property type="entry name" value="PRE-MRNA-SPLICING FACTOR CWF18"/>
    <property type="match status" value="1"/>
</dbReference>
<dbReference type="GO" id="GO:0071014">
    <property type="term" value="C:post-mRNA release spliceosomal complex"/>
    <property type="evidence" value="ECO:0007669"/>
    <property type="project" value="TreeGrafter"/>
</dbReference>
<reference evidence="2 3" key="1">
    <citation type="submission" date="2020-06" db="EMBL/GenBank/DDBJ databases">
        <title>WGS assembly of Ceratodon purpureus strain R40.</title>
        <authorList>
            <person name="Carey S.B."/>
            <person name="Jenkins J."/>
            <person name="Shu S."/>
            <person name="Lovell J.T."/>
            <person name="Sreedasyam A."/>
            <person name="Maumus F."/>
            <person name="Tiley G.P."/>
            <person name="Fernandez-Pozo N."/>
            <person name="Barry K."/>
            <person name="Chen C."/>
            <person name="Wang M."/>
            <person name="Lipzen A."/>
            <person name="Daum C."/>
            <person name="Saski C.A."/>
            <person name="Payton A.C."/>
            <person name="Mcbreen J.C."/>
            <person name="Conrad R.E."/>
            <person name="Kollar L.M."/>
            <person name="Olsson S."/>
            <person name="Huttunen S."/>
            <person name="Landis J.B."/>
            <person name="Wickett N.J."/>
            <person name="Johnson M.G."/>
            <person name="Rensing S.A."/>
            <person name="Grimwood J."/>
            <person name="Schmutz J."/>
            <person name="Mcdaniel S.F."/>
        </authorList>
    </citation>
    <scope>NUCLEOTIDE SEQUENCE [LARGE SCALE GENOMIC DNA]</scope>
    <source>
        <strain evidence="2 3">R40</strain>
    </source>
</reference>
<evidence type="ECO:0000256" key="1">
    <source>
        <dbReference type="SAM" id="MobiDB-lite"/>
    </source>
</evidence>
<gene>
    <name evidence="2" type="ORF">KC19_11G164300</name>
</gene>
<sequence>MGSEAMESSDERRARLRALRAAQELSAQPTHIDLAPSNATANVNGNGSGNGNGQHLAPQADQDGTENADGEMRFRNYFPRDSDLQKAKHPPPVIPRFEDPVTVEPLQVTGAEDPIVSIAPKKPNWDLRRDVAKKLEKLEKRTHRAIVELMSKCPKSSAGNLYPKAGIGNIWSHVFRWCLRDRSE</sequence>
<feature type="compositionally biased region" description="Basic and acidic residues" evidence="1">
    <location>
        <begin position="70"/>
        <end position="86"/>
    </location>
</feature>
<proteinExistence type="predicted"/>
<dbReference type="EMBL" id="CM026432">
    <property type="protein sequence ID" value="KAG0557886.1"/>
    <property type="molecule type" value="Genomic_DNA"/>
</dbReference>
<dbReference type="AlphaFoldDB" id="A0A8T0GEQ5"/>
<dbReference type="GO" id="GO:0005684">
    <property type="term" value="C:U2-type spliceosomal complex"/>
    <property type="evidence" value="ECO:0007669"/>
    <property type="project" value="TreeGrafter"/>
</dbReference>
<feature type="region of interest" description="Disordered" evidence="1">
    <location>
        <begin position="26"/>
        <end position="99"/>
    </location>
</feature>
<evidence type="ECO:0008006" key="4">
    <source>
        <dbReference type="Google" id="ProtNLM"/>
    </source>
</evidence>
<dbReference type="Pfam" id="PF08315">
    <property type="entry name" value="cwf18"/>
    <property type="match status" value="1"/>
</dbReference>
<organism evidence="2 3">
    <name type="scientific">Ceratodon purpureus</name>
    <name type="common">Fire moss</name>
    <name type="synonym">Dicranum purpureum</name>
    <dbReference type="NCBI Taxonomy" id="3225"/>
    <lineage>
        <taxon>Eukaryota</taxon>
        <taxon>Viridiplantae</taxon>
        <taxon>Streptophyta</taxon>
        <taxon>Embryophyta</taxon>
        <taxon>Bryophyta</taxon>
        <taxon>Bryophytina</taxon>
        <taxon>Bryopsida</taxon>
        <taxon>Dicranidae</taxon>
        <taxon>Pseudoditrichales</taxon>
        <taxon>Ditrichaceae</taxon>
        <taxon>Ceratodon</taxon>
    </lineage>
</organism>
<dbReference type="InterPro" id="IPR013169">
    <property type="entry name" value="mRNA_splic_Cwf18-like"/>
</dbReference>
<evidence type="ECO:0000313" key="3">
    <source>
        <dbReference type="Proteomes" id="UP000822688"/>
    </source>
</evidence>
<keyword evidence="3" id="KW-1185">Reference proteome</keyword>
<name>A0A8T0GEQ5_CERPU</name>
<comment type="caution">
    <text evidence="2">The sequence shown here is derived from an EMBL/GenBank/DDBJ whole genome shotgun (WGS) entry which is preliminary data.</text>
</comment>
<dbReference type="PANTHER" id="PTHR31551:SF1">
    <property type="entry name" value="COILED-COIL DOMAIN-CONTAINING PROTEIN 12"/>
    <property type="match status" value="1"/>
</dbReference>
<dbReference type="Proteomes" id="UP000822688">
    <property type="component" value="Chromosome 11"/>
</dbReference>